<dbReference type="AlphaFoldDB" id="A0A0B2UJL5"/>
<organism evidence="2 3">
    <name type="scientific">Toxocara canis</name>
    <name type="common">Canine roundworm</name>
    <dbReference type="NCBI Taxonomy" id="6265"/>
    <lineage>
        <taxon>Eukaryota</taxon>
        <taxon>Metazoa</taxon>
        <taxon>Ecdysozoa</taxon>
        <taxon>Nematoda</taxon>
        <taxon>Chromadorea</taxon>
        <taxon>Rhabditida</taxon>
        <taxon>Spirurina</taxon>
        <taxon>Ascaridomorpha</taxon>
        <taxon>Ascaridoidea</taxon>
        <taxon>Toxocaridae</taxon>
        <taxon>Toxocara</taxon>
    </lineage>
</organism>
<dbReference type="EMBL" id="JPKZ01022562">
    <property type="protein sequence ID" value="KHN71236.1"/>
    <property type="molecule type" value="Genomic_DNA"/>
</dbReference>
<gene>
    <name evidence="2" type="primary">ptc-1</name>
    <name evidence="2" type="ORF">Tcan_08095</name>
</gene>
<evidence type="ECO:0000313" key="2">
    <source>
        <dbReference type="EMBL" id="KHN71236.1"/>
    </source>
</evidence>
<evidence type="ECO:0000313" key="3">
    <source>
        <dbReference type="Proteomes" id="UP000031036"/>
    </source>
</evidence>
<keyword evidence="3" id="KW-1185">Reference proteome</keyword>
<comment type="caution">
    <text evidence="2">The sequence shown here is derived from an EMBL/GenBank/DDBJ whole genome shotgun (WGS) entry which is preliminary data.</text>
</comment>
<dbReference type="Proteomes" id="UP000031036">
    <property type="component" value="Unassembled WGS sequence"/>
</dbReference>
<protein>
    <submittedName>
        <fullName evidence="2">Protein patched-like protein 1</fullName>
    </submittedName>
</protein>
<accession>A0A0B2UJL5</accession>
<evidence type="ECO:0000256" key="1">
    <source>
        <dbReference type="SAM" id="MobiDB-lite"/>
    </source>
</evidence>
<dbReference type="OrthoDB" id="5860869at2759"/>
<feature type="region of interest" description="Disordered" evidence="1">
    <location>
        <begin position="38"/>
        <end position="58"/>
    </location>
</feature>
<sequence>MGDELIRMLTLIEPPGAKRGVPTNNRSAQHLLTFAAATDDDDELETDDANERSATGRSDNRTFVQKIDDFLVGKSNSYDFSERWKREFSERPSWCDADMTLQQIKRVRAFRLMSFSVY</sequence>
<proteinExistence type="predicted"/>
<feature type="compositionally biased region" description="Acidic residues" evidence="1">
    <location>
        <begin position="38"/>
        <end position="48"/>
    </location>
</feature>
<reference evidence="2 3" key="1">
    <citation type="submission" date="2014-11" db="EMBL/GenBank/DDBJ databases">
        <title>Genetic blueprint of the zoonotic pathogen Toxocara canis.</title>
        <authorList>
            <person name="Zhu X.-Q."/>
            <person name="Korhonen P.K."/>
            <person name="Cai H."/>
            <person name="Young N.D."/>
            <person name="Nejsum P."/>
            <person name="von Samson-Himmelstjerna G."/>
            <person name="Boag P.R."/>
            <person name="Tan P."/>
            <person name="Li Q."/>
            <person name="Min J."/>
            <person name="Yang Y."/>
            <person name="Wang X."/>
            <person name="Fang X."/>
            <person name="Hall R.S."/>
            <person name="Hofmann A."/>
            <person name="Sternberg P.W."/>
            <person name="Jex A.R."/>
            <person name="Gasser R.B."/>
        </authorList>
    </citation>
    <scope>NUCLEOTIDE SEQUENCE [LARGE SCALE GENOMIC DNA]</scope>
    <source>
        <strain evidence="2">PN_DK_2014</strain>
    </source>
</reference>
<dbReference type="STRING" id="6265.A0A0B2UJL5"/>
<name>A0A0B2UJL5_TOXCA</name>